<dbReference type="Pfam" id="PF14378">
    <property type="entry name" value="PAP2_3"/>
    <property type="match status" value="1"/>
</dbReference>
<dbReference type="EMBL" id="CP011454">
    <property type="protein sequence ID" value="AMW05820.1"/>
    <property type="molecule type" value="Genomic_DNA"/>
</dbReference>
<gene>
    <name evidence="7" type="ORF">GEMMAAP_15490</name>
</gene>
<dbReference type="PANTHER" id="PTHR31310">
    <property type="match status" value="1"/>
</dbReference>
<keyword evidence="2 5" id="KW-0812">Transmembrane</keyword>
<keyword evidence="3 5" id="KW-1133">Transmembrane helix</keyword>
<evidence type="ECO:0000256" key="5">
    <source>
        <dbReference type="SAM" id="Phobius"/>
    </source>
</evidence>
<evidence type="ECO:0000313" key="7">
    <source>
        <dbReference type="EMBL" id="AMW05820.1"/>
    </source>
</evidence>
<feature type="transmembrane region" description="Helical" evidence="5">
    <location>
        <begin position="92"/>
        <end position="112"/>
    </location>
</feature>
<evidence type="ECO:0000256" key="4">
    <source>
        <dbReference type="ARBA" id="ARBA00023136"/>
    </source>
</evidence>
<dbReference type="KEGG" id="gph:GEMMAAP_15490"/>
<accession>A0A143BMV0</accession>
<organism evidence="7 8">
    <name type="scientific">Gemmatimonas phototrophica</name>
    <dbReference type="NCBI Taxonomy" id="1379270"/>
    <lineage>
        <taxon>Bacteria</taxon>
        <taxon>Pseudomonadati</taxon>
        <taxon>Gemmatimonadota</taxon>
        <taxon>Gemmatimonadia</taxon>
        <taxon>Gemmatimonadales</taxon>
        <taxon>Gemmatimonadaceae</taxon>
        <taxon>Gemmatimonas</taxon>
    </lineage>
</organism>
<evidence type="ECO:0000256" key="2">
    <source>
        <dbReference type="ARBA" id="ARBA00022692"/>
    </source>
</evidence>
<feature type="transmembrane region" description="Helical" evidence="5">
    <location>
        <begin position="231"/>
        <end position="253"/>
    </location>
</feature>
<feature type="domain" description="Inositolphosphotransferase Aur1/Ipt1" evidence="6">
    <location>
        <begin position="73"/>
        <end position="247"/>
    </location>
</feature>
<sequence>MAQFATLLAIGLPFWYSRENKQFIRVGLLYFIHIGALAIFVGLRSYADETARPVIVEAPITFDLWLGNGQLPTHMLQQWLYSEGDVAWYDQLMAVLYAGHFFVIWLAALFLWAKDEVRFSAFMLSNVLCYFISLAVHFAYPTAPPWLASQNEVIENVSRIFLKVGSELSPEAVKKGIDISGNDVAAMPSVHMMVTWLVFLSAARIHLVVSILAGIYALLMLWGIVYGGEHYLVDALMGIAMASFGWWTTHRVIRGRSDTKSRN</sequence>
<feature type="transmembrane region" description="Helical" evidence="5">
    <location>
        <begin position="23"/>
        <end position="43"/>
    </location>
</feature>
<protein>
    <recommendedName>
        <fullName evidence="6">Inositolphosphotransferase Aur1/Ipt1 domain-containing protein</fullName>
    </recommendedName>
</protein>
<feature type="transmembrane region" description="Helical" evidence="5">
    <location>
        <begin position="207"/>
        <end position="225"/>
    </location>
</feature>
<proteinExistence type="predicted"/>
<keyword evidence="8" id="KW-1185">Reference proteome</keyword>
<dbReference type="Proteomes" id="UP000076404">
    <property type="component" value="Chromosome"/>
</dbReference>
<keyword evidence="4 5" id="KW-0472">Membrane</keyword>
<name>A0A143BMV0_9BACT</name>
<dbReference type="InterPro" id="IPR052185">
    <property type="entry name" value="IPC_Synthase-Related"/>
</dbReference>
<evidence type="ECO:0000259" key="6">
    <source>
        <dbReference type="Pfam" id="PF14378"/>
    </source>
</evidence>
<reference evidence="7 8" key="1">
    <citation type="journal article" date="2014" name="Proc. Natl. Acad. Sci. U.S.A.">
        <title>Functional type 2 photosynthetic reaction centers found in the rare bacterial phylum Gemmatimonadetes.</title>
        <authorList>
            <person name="Zeng Y."/>
            <person name="Feng F."/>
            <person name="Medova H."/>
            <person name="Dean J."/>
            <person name="Koblizek M."/>
        </authorList>
    </citation>
    <scope>NUCLEOTIDE SEQUENCE [LARGE SCALE GENOMIC DNA]</scope>
    <source>
        <strain evidence="7 8">AP64</strain>
    </source>
</reference>
<dbReference type="PANTHER" id="PTHR31310:SF7">
    <property type="entry name" value="PA-PHOSPHATASE RELATED-FAMILY PROTEIN DDB_G0268928"/>
    <property type="match status" value="1"/>
</dbReference>
<comment type="subcellular location">
    <subcellularLocation>
        <location evidence="1">Membrane</location>
        <topology evidence="1">Multi-pass membrane protein</topology>
    </subcellularLocation>
</comment>
<feature type="transmembrane region" description="Helical" evidence="5">
    <location>
        <begin position="184"/>
        <end position="200"/>
    </location>
</feature>
<dbReference type="STRING" id="1379270.GEMMAAP_15490"/>
<reference evidence="7 8" key="2">
    <citation type="journal article" date="2016" name="Environ. Microbiol. Rep.">
        <title>Metagenomic evidence for the presence of phototrophic Gemmatimonadetes bacteria in diverse environments.</title>
        <authorList>
            <person name="Zeng Y."/>
            <person name="Baumbach J."/>
            <person name="Barbosa E.G."/>
            <person name="Azevedo V."/>
            <person name="Zhang C."/>
            <person name="Koblizek M."/>
        </authorList>
    </citation>
    <scope>NUCLEOTIDE SEQUENCE [LARGE SCALE GENOMIC DNA]</scope>
    <source>
        <strain evidence="7 8">AP64</strain>
    </source>
</reference>
<dbReference type="InterPro" id="IPR026841">
    <property type="entry name" value="Aur1/Ipt1"/>
</dbReference>
<feature type="transmembrane region" description="Helical" evidence="5">
    <location>
        <begin position="119"/>
        <end position="140"/>
    </location>
</feature>
<evidence type="ECO:0000256" key="1">
    <source>
        <dbReference type="ARBA" id="ARBA00004141"/>
    </source>
</evidence>
<evidence type="ECO:0000256" key="3">
    <source>
        <dbReference type="ARBA" id="ARBA00022989"/>
    </source>
</evidence>
<dbReference type="AlphaFoldDB" id="A0A143BMV0"/>
<evidence type="ECO:0000313" key="8">
    <source>
        <dbReference type="Proteomes" id="UP000076404"/>
    </source>
</evidence>
<dbReference type="GO" id="GO:0016020">
    <property type="term" value="C:membrane"/>
    <property type="evidence" value="ECO:0007669"/>
    <property type="project" value="UniProtKB-SubCell"/>
</dbReference>